<name>A0A940IEL8_9BACT</name>
<dbReference type="PANTHER" id="PTHR36452:SF1">
    <property type="entry name" value="DUF2461 DOMAIN-CONTAINING PROTEIN"/>
    <property type="match status" value="1"/>
</dbReference>
<reference evidence="1" key="2">
    <citation type="journal article" date="2021" name="PeerJ">
        <title>Extensive microbial diversity within the chicken gut microbiome revealed by metagenomics and culture.</title>
        <authorList>
            <person name="Gilroy R."/>
            <person name="Ravi A."/>
            <person name="Getino M."/>
            <person name="Pursley I."/>
            <person name="Horton D.L."/>
            <person name="Alikhan N.F."/>
            <person name="Baker D."/>
            <person name="Gharbi K."/>
            <person name="Hall N."/>
            <person name="Watson M."/>
            <person name="Adriaenssens E.M."/>
            <person name="Foster-Nyarko E."/>
            <person name="Jarju S."/>
            <person name="Secka A."/>
            <person name="Antonio M."/>
            <person name="Oren A."/>
            <person name="Chaudhuri R.R."/>
            <person name="La Ragione R."/>
            <person name="Hildebrand F."/>
            <person name="Pallen M.J."/>
        </authorList>
    </citation>
    <scope>NUCLEOTIDE SEQUENCE</scope>
    <source>
        <strain evidence="1">3924</strain>
    </source>
</reference>
<evidence type="ECO:0000313" key="2">
    <source>
        <dbReference type="Proteomes" id="UP000712007"/>
    </source>
</evidence>
<dbReference type="AlphaFoldDB" id="A0A940IEL8"/>
<comment type="caution">
    <text evidence="1">The sequence shown here is derived from an EMBL/GenBank/DDBJ whole genome shotgun (WGS) entry which is preliminary data.</text>
</comment>
<dbReference type="Pfam" id="PF09365">
    <property type="entry name" value="DUF2461"/>
    <property type="match status" value="1"/>
</dbReference>
<proteinExistence type="predicted"/>
<sequence length="226" mass="25919">MKPVIDFLRELSANNGKPWFDAHKETYREVQTIFAGFTERFIAGVEEFDKSVSGLTVKECTWRIYRDIRFSADKTPYKTHFGAWVAPQGKKSGYAGYYIHIQPDEELYMICAGLHCPTPAMIRSVREEIMTDGDGFHAAVMEAGGFSLDRSIATKRVPAGYPADDKYADYYKLKEYIVEQYLCEADILSPSFLDRALAQFRTTERFVALLNRCVDYSREMGWEAHP</sequence>
<dbReference type="NCBIfam" id="TIGR02453">
    <property type="entry name" value="TIGR02453 family protein"/>
    <property type="match status" value="1"/>
</dbReference>
<accession>A0A940IEL8</accession>
<dbReference type="PIRSF" id="PIRSF028451">
    <property type="entry name" value="UCP028451"/>
    <property type="match status" value="1"/>
</dbReference>
<dbReference type="InterPro" id="IPR012808">
    <property type="entry name" value="CHP02453"/>
</dbReference>
<gene>
    <name evidence="1" type="ORF">IAC51_04415</name>
</gene>
<dbReference type="InterPro" id="IPR015996">
    <property type="entry name" value="UCP028451"/>
</dbReference>
<dbReference type="PANTHER" id="PTHR36452">
    <property type="entry name" value="CHROMOSOME 12, WHOLE GENOME SHOTGUN SEQUENCE"/>
    <property type="match status" value="1"/>
</dbReference>
<dbReference type="Proteomes" id="UP000712007">
    <property type="component" value="Unassembled WGS sequence"/>
</dbReference>
<evidence type="ECO:0000313" key="1">
    <source>
        <dbReference type="EMBL" id="MBO8439875.1"/>
    </source>
</evidence>
<organism evidence="1 2">
    <name type="scientific">Candidatus Aphodosoma intestinipullorum</name>
    <dbReference type="NCBI Taxonomy" id="2840674"/>
    <lineage>
        <taxon>Bacteria</taxon>
        <taxon>Pseudomonadati</taxon>
        <taxon>Bacteroidota</taxon>
        <taxon>Bacteroidia</taxon>
        <taxon>Bacteroidales</taxon>
        <taxon>Candidatus Aphodosoma</taxon>
    </lineage>
</organism>
<reference evidence="1" key="1">
    <citation type="submission" date="2020-10" db="EMBL/GenBank/DDBJ databases">
        <authorList>
            <person name="Gilroy R."/>
        </authorList>
    </citation>
    <scope>NUCLEOTIDE SEQUENCE</scope>
    <source>
        <strain evidence="1">3924</strain>
    </source>
</reference>
<dbReference type="EMBL" id="JADIMV010000074">
    <property type="protein sequence ID" value="MBO8439875.1"/>
    <property type="molecule type" value="Genomic_DNA"/>
</dbReference>
<protein>
    <submittedName>
        <fullName evidence="1">DUF2461 domain-containing protein</fullName>
    </submittedName>
</protein>